<evidence type="ECO:0000313" key="3">
    <source>
        <dbReference type="Proteomes" id="UP001168575"/>
    </source>
</evidence>
<dbReference type="Proteomes" id="UP001168575">
    <property type="component" value="Unassembled WGS sequence"/>
</dbReference>
<dbReference type="PANTHER" id="PTHR34322">
    <property type="entry name" value="TRANSPOSASE, Y1_TNP DOMAIN-CONTAINING"/>
    <property type="match status" value="1"/>
</dbReference>
<dbReference type="PANTHER" id="PTHR34322:SF2">
    <property type="entry name" value="TRANSPOSASE IS200-LIKE DOMAIN-CONTAINING PROTEIN"/>
    <property type="match status" value="1"/>
</dbReference>
<dbReference type="Pfam" id="PF01797">
    <property type="entry name" value="Y1_Tnp"/>
    <property type="match status" value="1"/>
</dbReference>
<sequence length="256" mass="29517">MTRIARQQSPSRIYNIGQKGMNDQDVFYDNQDRSRYLFFLRRACAKYDVVCLAVTLMSNHVHLILEGDLPKVELVFKSLGSTYVRWFNRKYDRCGALWNDRYYSRAIKDERQLLATAAYIFNNPVAARIVDSPEKYAWSSFCDLKNPSSNPRGYKTLDNAIGVQNLIDYTIDSAKRKVAENERKSCEVIPKKPLSERRAIKVVRKFIKQKNFGRINELPIEKLRAMILKLLDLGSNITQISRVTAISRGRIAAIIA</sequence>
<evidence type="ECO:0000259" key="1">
    <source>
        <dbReference type="SMART" id="SM01321"/>
    </source>
</evidence>
<dbReference type="InterPro" id="IPR002686">
    <property type="entry name" value="Transposase_17"/>
</dbReference>
<dbReference type="GO" id="GO:0003677">
    <property type="term" value="F:DNA binding"/>
    <property type="evidence" value="ECO:0007669"/>
    <property type="project" value="InterPro"/>
</dbReference>
<dbReference type="SUPFAM" id="SSF143422">
    <property type="entry name" value="Transposase IS200-like"/>
    <property type="match status" value="1"/>
</dbReference>
<organism evidence="2 3">
    <name type="scientific">Phoenicibacter congonensis</name>
    <dbReference type="NCBI Taxonomy" id="1944646"/>
    <lineage>
        <taxon>Bacteria</taxon>
        <taxon>Bacillati</taxon>
        <taxon>Actinomycetota</taxon>
        <taxon>Coriobacteriia</taxon>
        <taxon>Eggerthellales</taxon>
        <taxon>Eggerthellaceae</taxon>
        <taxon>Phoenicibacter</taxon>
    </lineage>
</organism>
<dbReference type="EMBL" id="JAUMVS010000286">
    <property type="protein sequence ID" value="MDO4842737.1"/>
    <property type="molecule type" value="Genomic_DNA"/>
</dbReference>
<proteinExistence type="predicted"/>
<dbReference type="GO" id="GO:0004803">
    <property type="term" value="F:transposase activity"/>
    <property type="evidence" value="ECO:0007669"/>
    <property type="project" value="InterPro"/>
</dbReference>
<keyword evidence="3" id="KW-1185">Reference proteome</keyword>
<accession>A0AA43RJ43</accession>
<dbReference type="GO" id="GO:0006313">
    <property type="term" value="P:DNA transposition"/>
    <property type="evidence" value="ECO:0007669"/>
    <property type="project" value="InterPro"/>
</dbReference>
<dbReference type="Gene3D" id="3.30.70.1290">
    <property type="entry name" value="Transposase IS200-like"/>
    <property type="match status" value="1"/>
</dbReference>
<dbReference type="AlphaFoldDB" id="A0AA43RJ43"/>
<gene>
    <name evidence="2" type="ORF">Q3982_08700</name>
</gene>
<comment type="caution">
    <text evidence="2">The sequence shown here is derived from an EMBL/GenBank/DDBJ whole genome shotgun (WGS) entry which is preliminary data.</text>
</comment>
<protein>
    <submittedName>
        <fullName evidence="2">Transposase</fullName>
    </submittedName>
</protein>
<dbReference type="InterPro" id="IPR036515">
    <property type="entry name" value="Transposase_17_sf"/>
</dbReference>
<feature type="domain" description="Transposase IS200-like" evidence="1">
    <location>
        <begin position="9"/>
        <end position="123"/>
    </location>
</feature>
<evidence type="ECO:0000313" key="2">
    <source>
        <dbReference type="EMBL" id="MDO4842737.1"/>
    </source>
</evidence>
<dbReference type="SMART" id="SM01321">
    <property type="entry name" value="Y1_Tnp"/>
    <property type="match status" value="1"/>
</dbReference>
<reference evidence="2" key="1">
    <citation type="submission" date="2023-07" db="EMBL/GenBank/DDBJ databases">
        <title>Between Cages and Wild: Unraveling the Impact of Captivity on Animal Microbiomes and Antimicrobial Resistance.</title>
        <authorList>
            <person name="Schmartz G.P."/>
            <person name="Rehner J."/>
            <person name="Schuff M.J."/>
            <person name="Becker S.L."/>
            <person name="Kravczyk M."/>
            <person name="Gurevich A."/>
            <person name="Francke R."/>
            <person name="Mueller R."/>
            <person name="Keller V."/>
            <person name="Keller A."/>
        </authorList>
    </citation>
    <scope>NUCLEOTIDE SEQUENCE</scope>
    <source>
        <strain evidence="2">S12M_St_49</strain>
    </source>
</reference>
<name>A0AA43RJ43_9ACTN</name>